<evidence type="ECO:0000313" key="4">
    <source>
        <dbReference type="Proteomes" id="UP001500683"/>
    </source>
</evidence>
<dbReference type="Proteomes" id="UP001500683">
    <property type="component" value="Unassembled WGS sequence"/>
</dbReference>
<evidence type="ECO:0000313" key="3">
    <source>
        <dbReference type="EMBL" id="GAA4096741.1"/>
    </source>
</evidence>
<keyword evidence="2" id="KW-1133">Transmembrane helix</keyword>
<feature type="transmembrane region" description="Helical" evidence="2">
    <location>
        <begin position="168"/>
        <end position="188"/>
    </location>
</feature>
<reference evidence="4" key="1">
    <citation type="journal article" date="2019" name="Int. J. Syst. Evol. Microbiol.">
        <title>The Global Catalogue of Microorganisms (GCM) 10K type strain sequencing project: providing services to taxonomists for standard genome sequencing and annotation.</title>
        <authorList>
            <consortium name="The Broad Institute Genomics Platform"/>
            <consortium name="The Broad Institute Genome Sequencing Center for Infectious Disease"/>
            <person name="Wu L."/>
            <person name="Ma J."/>
        </authorList>
    </citation>
    <scope>NUCLEOTIDE SEQUENCE [LARGE SCALE GENOMIC DNA]</scope>
    <source>
        <strain evidence="4">JCM 16702</strain>
    </source>
</reference>
<accession>A0ABP7WTY5</accession>
<evidence type="ECO:0008006" key="5">
    <source>
        <dbReference type="Google" id="ProtNLM"/>
    </source>
</evidence>
<keyword evidence="2" id="KW-0812">Transmembrane</keyword>
<feature type="transmembrane region" description="Helical" evidence="2">
    <location>
        <begin position="121"/>
        <end position="147"/>
    </location>
</feature>
<feature type="transmembrane region" description="Helical" evidence="2">
    <location>
        <begin position="627"/>
        <end position="647"/>
    </location>
</feature>
<evidence type="ECO:0000256" key="2">
    <source>
        <dbReference type="SAM" id="Phobius"/>
    </source>
</evidence>
<organism evidence="3 4">
    <name type="scientific">Actinomadura miaoliensis</name>
    <dbReference type="NCBI Taxonomy" id="430685"/>
    <lineage>
        <taxon>Bacteria</taxon>
        <taxon>Bacillati</taxon>
        <taxon>Actinomycetota</taxon>
        <taxon>Actinomycetes</taxon>
        <taxon>Streptosporangiales</taxon>
        <taxon>Thermomonosporaceae</taxon>
        <taxon>Actinomadura</taxon>
    </lineage>
</organism>
<gene>
    <name evidence="3" type="ORF">GCM10022214_70670</name>
</gene>
<feature type="compositionally biased region" description="Polar residues" evidence="1">
    <location>
        <begin position="48"/>
        <end position="57"/>
    </location>
</feature>
<feature type="region of interest" description="Disordered" evidence="1">
    <location>
        <begin position="21"/>
        <end position="60"/>
    </location>
</feature>
<feature type="transmembrane region" description="Helical" evidence="2">
    <location>
        <begin position="509"/>
        <end position="527"/>
    </location>
</feature>
<comment type="caution">
    <text evidence="3">The sequence shown here is derived from an EMBL/GenBank/DDBJ whole genome shotgun (WGS) entry which is preliminary data.</text>
</comment>
<evidence type="ECO:0000256" key="1">
    <source>
        <dbReference type="SAM" id="MobiDB-lite"/>
    </source>
</evidence>
<keyword evidence="4" id="KW-1185">Reference proteome</keyword>
<feature type="transmembrane region" description="Helical" evidence="2">
    <location>
        <begin position="200"/>
        <end position="219"/>
    </location>
</feature>
<feature type="compositionally biased region" description="Low complexity" evidence="1">
    <location>
        <begin position="25"/>
        <end position="47"/>
    </location>
</feature>
<name>A0ABP7WTY5_9ACTN</name>
<feature type="transmembrane region" description="Helical" evidence="2">
    <location>
        <begin position="603"/>
        <end position="620"/>
    </location>
</feature>
<dbReference type="RefSeq" id="WP_344956264.1">
    <property type="nucleotide sequence ID" value="NZ_BAAAZG010000055.1"/>
</dbReference>
<feature type="transmembrane region" description="Helical" evidence="2">
    <location>
        <begin position="533"/>
        <end position="551"/>
    </location>
</feature>
<feature type="transmembrane region" description="Helical" evidence="2">
    <location>
        <begin position="563"/>
        <end position="583"/>
    </location>
</feature>
<dbReference type="EMBL" id="BAAAZG010000055">
    <property type="protein sequence ID" value="GAA4096741.1"/>
    <property type="molecule type" value="Genomic_DNA"/>
</dbReference>
<sequence>MWALALTVFCGLAVLSGHTVGSGSGSEKTASGAAGAATPVSAAPGSTVTGSPATTDTGGHVVAAPMAPPDGESTDNGWEELEVEENGCAAYNEKRDFLPLNRWTSLSLHTVDNAWILKTRLFISMIASLMFMAAGLAWRIIGTLMGFGYSFDMICRAADPINSVVRSFSLYASWFLIPAWLFVLMAAVKRWTGNQRKGPASAMRMIMGFLLATGTIFFIGDQSDQHRDDPTAAYTVPWMAKTVQGWFGSASDSLYDLQKIGRFDDGAETNPVFYDTKPKWAGKVTCAALDKALYDRYMSDNGDKTSLGLSGSQAMVQVSKIWEMSLIRSWQTAQFGEGTEKYPSPAHASCRQLEANSSVHTLQKLAAYDLSTGNEIGTTTTEMPRGFYLDPPGDEKIIMVAWGACKGNDDGRGSNHTIPQWDKAKDDDLDDKSESCGHLYSSAPTVDTGDIWSLSRLHDGVDTFYFNGGDELDDKFGECYTSEEACRYSYKFVSAWLGANQVDRLTQGLMSLIVAFVFLFVLGPMAIGMTVSGVGLAGLVMILPMTLLLLGMGLPQGMRLLRLTGAAAAGDFLFTMGLTFLTMFTDTTYQAIHATFGDSTPNFFEQIAQGAAPLVALFLFRKISRILGIGDISTTTGAVGFAAAAVLKSSGDRRLARNSDRQLSRGLGRLGMGRMRLGALDERSLQRRMINNRATRGMTRATGRGVRRATRPLTDWVRDRYDASRAGLRRGTMALQRGAVSGSPAQRAAAYTGLTAGMAGLTMLAPPAVLATLPLMAFTGGAAALRGGQAMFGGGRRGSGAGGGGAGLKPGAAAGMPVAKSWRAGQRQADDWHRNIIRVSDDEERERLIREHTLDGLNMLRARQWGAAHADGLNPEFTGFANDEEKMRARAEMARRMGLKPDQIMIGDHGLAIPVPPRFDRTTGRVVYPEDMTVDDFATNPYNFFDPYTLQRKMVNGVPENDDQFIARLAAQARERGYINDNGEYINVLAAHGIDTSRPEVRERVAHFISGGTDEEISRITITARRSEDTAVRTAREEWAQAELPGTDIRRQRDMEAVHRVAEAAQREIGDFRKIRVEMPDGSSGTAEELHLRLEQDLTRLMSVVAEVQDLHDANAAGFAGDFPAEFERLTGLQQEVAANIDRLSAQLRDAVDASASARGVCDLRVRLADPSTVMDTEELERVAEQITAQTRRAQQDWHETIERLAGSITRTPHTTADTDALIDALDEFRDTIRRRVDSEERDNREVFDRLEDMRQSLESSRRMTQIDPRLTSSRPVDIRQLLREMYEREVTRN</sequence>
<proteinExistence type="predicted"/>
<keyword evidence="2" id="KW-0472">Membrane</keyword>
<protein>
    <recommendedName>
        <fullName evidence="5">MFS transporter</fullName>
    </recommendedName>
</protein>